<dbReference type="Gene3D" id="1.10.8.10">
    <property type="entry name" value="DNA helicase RuvA subunit, C-terminal domain"/>
    <property type="match status" value="1"/>
</dbReference>
<evidence type="ECO:0000256" key="1">
    <source>
        <dbReference type="ARBA" id="ARBA00022448"/>
    </source>
</evidence>
<proteinExistence type="inferred from homology"/>
<dbReference type="HAMAP" id="MF_00814">
    <property type="entry name" value="NAC_arch"/>
    <property type="match status" value="1"/>
</dbReference>
<dbReference type="GO" id="GO:0015031">
    <property type="term" value="P:protein transport"/>
    <property type="evidence" value="ECO:0007669"/>
    <property type="project" value="UniProtKB-UniRule"/>
</dbReference>
<protein>
    <recommendedName>
        <fullName evidence="4 5">Nascent polypeptide-associated complex protein</fullName>
    </recommendedName>
</protein>
<dbReference type="Gene3D" id="2.20.70.30">
    <property type="entry name" value="Nascent polypeptide-associated complex domain"/>
    <property type="match status" value="1"/>
</dbReference>
<dbReference type="InterPro" id="IPR005231">
    <property type="entry name" value="NAC_arc"/>
</dbReference>
<comment type="similarity">
    <text evidence="4">Belongs to the NAC-alpha family.</text>
</comment>
<evidence type="ECO:0000256" key="5">
    <source>
        <dbReference type="NCBIfam" id="TIGR00264"/>
    </source>
</evidence>
<evidence type="ECO:0000313" key="7">
    <source>
        <dbReference type="EMBL" id="MBN2067493.1"/>
    </source>
</evidence>
<dbReference type="InterPro" id="IPR002715">
    <property type="entry name" value="Nas_poly-pep-assoc_cplx_dom"/>
</dbReference>
<keyword evidence="1 4" id="KW-0813">Transport</keyword>
<organism evidence="7 8">
    <name type="scientific">Candidatus Iainarchaeum sp</name>
    <dbReference type="NCBI Taxonomy" id="3101447"/>
    <lineage>
        <taxon>Archaea</taxon>
        <taxon>Candidatus Iainarchaeota</taxon>
        <taxon>Candidatus Iainarchaeia</taxon>
        <taxon>Candidatus Iainarchaeales</taxon>
        <taxon>Candidatus Iainarchaeaceae</taxon>
        <taxon>Candidatus Iainarchaeum</taxon>
    </lineage>
</organism>
<dbReference type="InterPro" id="IPR044034">
    <property type="entry name" value="NAC-like_UBA"/>
</dbReference>
<dbReference type="PROSITE" id="PS51151">
    <property type="entry name" value="NAC_AB"/>
    <property type="match status" value="1"/>
</dbReference>
<reference evidence="7" key="1">
    <citation type="submission" date="2021-01" db="EMBL/GenBank/DDBJ databases">
        <title>Active Sulfur Cycling in an Early Earth Analoge.</title>
        <authorList>
            <person name="Hahn C.R."/>
            <person name="Youssef N.H."/>
            <person name="Elshahed M."/>
        </authorList>
    </citation>
    <scope>NUCLEOTIDE SEQUENCE</scope>
    <source>
        <strain evidence="7">Zod_Metabat.1151</strain>
    </source>
</reference>
<evidence type="ECO:0000313" key="8">
    <source>
        <dbReference type="Proteomes" id="UP000809243"/>
    </source>
</evidence>
<feature type="domain" description="NAC-A/B" evidence="6">
    <location>
        <begin position="9"/>
        <end position="76"/>
    </location>
</feature>
<keyword evidence="2 4" id="KW-0694">RNA-binding</keyword>
<comment type="function">
    <text evidence="4">Contacts the emerging nascent chain on the ribosome.</text>
</comment>
<evidence type="ECO:0000256" key="3">
    <source>
        <dbReference type="ARBA" id="ARBA00022927"/>
    </source>
</evidence>
<dbReference type="Proteomes" id="UP000809243">
    <property type="component" value="Unassembled WGS sequence"/>
</dbReference>
<gene>
    <name evidence="4" type="primary">nac</name>
    <name evidence="7" type="ORF">JW744_03425</name>
</gene>
<dbReference type="GO" id="GO:0003723">
    <property type="term" value="F:RNA binding"/>
    <property type="evidence" value="ECO:0007669"/>
    <property type="project" value="UniProtKB-UniRule"/>
</dbReference>
<dbReference type="InterPro" id="IPR038187">
    <property type="entry name" value="NAC_A/B_dom_sf"/>
</dbReference>
<name>A0A938YNN2_9ARCH</name>
<sequence>MMGGMNLRNMDPKRVQAMMRQFGIKSEEIEAERVIIESKARKIVIEPASVTAVDMGGKKTYTVMGEEKQEEREISKEDIEMVVKQAKVSEKKALAALQKNDGDIAEAILELKGEE</sequence>
<evidence type="ECO:0000256" key="2">
    <source>
        <dbReference type="ARBA" id="ARBA00022884"/>
    </source>
</evidence>
<evidence type="ECO:0000259" key="6">
    <source>
        <dbReference type="PROSITE" id="PS51151"/>
    </source>
</evidence>
<evidence type="ECO:0000256" key="4">
    <source>
        <dbReference type="HAMAP-Rule" id="MF_00814"/>
    </source>
</evidence>
<dbReference type="NCBIfam" id="TIGR00264">
    <property type="entry name" value="archaeal-type nascent polypeptide-associated complex protein"/>
    <property type="match status" value="1"/>
</dbReference>
<dbReference type="AlphaFoldDB" id="A0A938YNN2"/>
<dbReference type="EMBL" id="JAFGDB010000057">
    <property type="protein sequence ID" value="MBN2067493.1"/>
    <property type="molecule type" value="Genomic_DNA"/>
</dbReference>
<comment type="subunit">
    <text evidence="4">Homodimer. Interacts with the ribosome. Binds ribosomal RNA.</text>
</comment>
<keyword evidence="3 4" id="KW-0653">Protein transport</keyword>
<dbReference type="Pfam" id="PF01849">
    <property type="entry name" value="NAC"/>
    <property type="match status" value="1"/>
</dbReference>
<dbReference type="SMART" id="SM01407">
    <property type="entry name" value="NAC"/>
    <property type="match status" value="1"/>
</dbReference>
<comment type="caution">
    <text evidence="7">The sequence shown here is derived from an EMBL/GenBank/DDBJ whole genome shotgun (WGS) entry which is preliminary data.</text>
</comment>
<accession>A0A938YNN2</accession>
<dbReference type="Pfam" id="PF19026">
    <property type="entry name" value="UBA_HYPK"/>
    <property type="match status" value="1"/>
</dbReference>